<keyword evidence="5" id="KW-0732">Signal</keyword>
<comment type="caution">
    <text evidence="13">The sequence shown here is derived from an EMBL/GenBank/DDBJ whole genome shotgun (WGS) entry which is preliminary data.</text>
</comment>
<name>A0ABS1VGM8_9ACTN</name>
<evidence type="ECO:0000256" key="9">
    <source>
        <dbReference type="RuleBase" id="RU000716"/>
    </source>
</evidence>
<dbReference type="InterPro" id="IPR012334">
    <property type="entry name" value="Pectin_lyas_fold"/>
</dbReference>
<keyword evidence="9" id="KW-0804">Transcription</keyword>
<evidence type="ECO:0000256" key="4">
    <source>
        <dbReference type="ARBA" id="ARBA00022723"/>
    </source>
</evidence>
<dbReference type="Gene3D" id="1.10.1740.10">
    <property type="match status" value="1"/>
</dbReference>
<keyword evidence="3" id="KW-0964">Secreted</keyword>
<dbReference type="PROSITE" id="PS01063">
    <property type="entry name" value="SIGMA70_ECF"/>
    <property type="match status" value="1"/>
</dbReference>
<comment type="subcellular location">
    <subcellularLocation>
        <location evidence="2">Secreted</location>
    </subcellularLocation>
</comment>
<comment type="similarity">
    <text evidence="8">Belongs to the polysaccharide lyase 9 family.</text>
</comment>
<dbReference type="Proteomes" id="UP000598996">
    <property type="component" value="Unassembled WGS sequence"/>
</dbReference>
<evidence type="ECO:0000256" key="5">
    <source>
        <dbReference type="ARBA" id="ARBA00022729"/>
    </source>
</evidence>
<keyword evidence="14" id="KW-1185">Reference proteome</keyword>
<feature type="domain" description="RNA polymerase sigma-70 region 2" evidence="11">
    <location>
        <begin position="30"/>
        <end position="97"/>
    </location>
</feature>
<keyword evidence="9" id="KW-0731">Sigma factor</keyword>
<dbReference type="SUPFAM" id="SSF51126">
    <property type="entry name" value="Pectin lyase-like"/>
    <property type="match status" value="1"/>
</dbReference>
<dbReference type="Gene3D" id="2.160.20.10">
    <property type="entry name" value="Single-stranded right-handed beta-helix, Pectin lyase-like"/>
    <property type="match status" value="1"/>
</dbReference>
<dbReference type="InterPro" id="IPR000838">
    <property type="entry name" value="RNA_pol_sigma70_ECF_CS"/>
</dbReference>
<evidence type="ECO:0000256" key="8">
    <source>
        <dbReference type="ARBA" id="ARBA00038263"/>
    </source>
</evidence>
<evidence type="ECO:0000256" key="3">
    <source>
        <dbReference type="ARBA" id="ARBA00022525"/>
    </source>
</evidence>
<keyword evidence="6" id="KW-0106">Calcium</keyword>
<evidence type="ECO:0000256" key="2">
    <source>
        <dbReference type="ARBA" id="ARBA00004613"/>
    </source>
</evidence>
<keyword evidence="7" id="KW-0456">Lyase</keyword>
<dbReference type="InterPro" id="IPR013325">
    <property type="entry name" value="RNA_pol_sigma_r2"/>
</dbReference>
<comment type="cofactor">
    <cofactor evidence="1">
        <name>Ca(2+)</name>
        <dbReference type="ChEBI" id="CHEBI:29108"/>
    </cofactor>
</comment>
<sequence length="667" mass="70319">MRRSPRTVAGPGLDLIEAARAGDRAARDELVTAELPYLYAVIGRALDRPADVDDVVQETVLQVLRDLPALREPEKFRAWLSAVAHRQVLIHQRSRSRVAQRQEPITADVPDPAGDFSARSVTEMLLSGQRRELTAAARWLDGDDRRLLTLWWQEAAGRLTRAGLAAALGLTPRHTAVRVKRMKVHLEESRLVTRALAAAGCPGLAELTHGWDGEPSGLWRKRLARHVRECARCSLQRRGLVPPEKLLLGAAPVVALPTPTGSFLSMLTTKTTAAAATVAALAGGGFAYAVFTEPARPEAAPAVVQPAVTATVAPRTPAAPAPAPAAATAIFVAPTGSDSGDGSLGKPFATLGKAVAVVRPGQTIALRGGTYRPTEETVIDTPGTARARITLTNYRDERPVIDAARIPADRWAVTHRGGYWTVQGLEIKNSGSQAYACVSCRGVTFRRLSIHDNVRGGLVLRGPGTTGNQVLDSDFFGNHDPDRDVRVGVGLAVKFGSGAGNVVRGNRFFGNADNGFDLGDFADPVTVERNWAWGNGGGFVLGGGSPAPAAAHVLRDNAAWDNADHGFVDEGNAGALRLTRNTAWRNGGDGFSLADSAPRLTGNVAVGNKKAATLTDRATATGNAWDEDESVFRSTDPAVAQGKRRPGGGLPGSTFLAAPPGLGADLG</sequence>
<dbReference type="InterPro" id="IPR011050">
    <property type="entry name" value="Pectin_lyase_fold/virulence"/>
</dbReference>
<comment type="similarity">
    <text evidence="9">Belongs to the sigma-70 factor family. ECF subfamily.</text>
</comment>
<protein>
    <recommendedName>
        <fullName evidence="9">RNA polymerase sigma factor</fullName>
    </recommendedName>
</protein>
<dbReference type="PANTHER" id="PTHR40088:SF1">
    <property type="entry name" value="PECTATE LYASE PEL9"/>
    <property type="match status" value="1"/>
</dbReference>
<reference evidence="13 14" key="1">
    <citation type="submission" date="2021-01" db="EMBL/GenBank/DDBJ databases">
        <title>Actinoplanes sp. nov. LDG1-01 isolated from lichen.</title>
        <authorList>
            <person name="Saeng-In P."/>
            <person name="Phongsopitanun W."/>
            <person name="Kanchanasin P."/>
            <person name="Yuki M."/>
            <person name="Kudo T."/>
            <person name="Ohkuma M."/>
            <person name="Tanasupawat S."/>
        </authorList>
    </citation>
    <scope>NUCLEOTIDE SEQUENCE [LARGE SCALE GENOMIC DNA]</scope>
    <source>
        <strain evidence="13 14">LDG1-01</strain>
    </source>
</reference>
<dbReference type="InterPro" id="IPR007627">
    <property type="entry name" value="RNA_pol_sigma70_r2"/>
</dbReference>
<dbReference type="Pfam" id="PF04542">
    <property type="entry name" value="Sigma70_r2"/>
    <property type="match status" value="1"/>
</dbReference>
<dbReference type="NCBIfam" id="TIGR02937">
    <property type="entry name" value="sigma70-ECF"/>
    <property type="match status" value="1"/>
</dbReference>
<evidence type="ECO:0000256" key="6">
    <source>
        <dbReference type="ARBA" id="ARBA00022837"/>
    </source>
</evidence>
<dbReference type="InterPro" id="IPR039448">
    <property type="entry name" value="Beta_helix"/>
</dbReference>
<gene>
    <name evidence="13" type="ORF">JKJ07_04010</name>
</gene>
<dbReference type="InterPro" id="IPR052052">
    <property type="entry name" value="Polysaccharide_Lyase_9"/>
</dbReference>
<evidence type="ECO:0000313" key="13">
    <source>
        <dbReference type="EMBL" id="MBL7253470.1"/>
    </source>
</evidence>
<dbReference type="SMART" id="SM00710">
    <property type="entry name" value="PbH1"/>
    <property type="match status" value="6"/>
</dbReference>
<dbReference type="Pfam" id="PF13229">
    <property type="entry name" value="Beta_helix"/>
    <property type="match status" value="1"/>
</dbReference>
<evidence type="ECO:0000313" key="14">
    <source>
        <dbReference type="Proteomes" id="UP000598996"/>
    </source>
</evidence>
<organism evidence="13 14">
    <name type="scientific">Paractinoplanes lichenicola</name>
    <dbReference type="NCBI Taxonomy" id="2802976"/>
    <lineage>
        <taxon>Bacteria</taxon>
        <taxon>Bacillati</taxon>
        <taxon>Actinomycetota</taxon>
        <taxon>Actinomycetes</taxon>
        <taxon>Micromonosporales</taxon>
        <taxon>Micromonosporaceae</taxon>
        <taxon>Paractinoplanes</taxon>
    </lineage>
</organism>
<feature type="region of interest" description="Disordered" evidence="10">
    <location>
        <begin position="628"/>
        <end position="667"/>
    </location>
</feature>
<evidence type="ECO:0000256" key="7">
    <source>
        <dbReference type="ARBA" id="ARBA00023239"/>
    </source>
</evidence>
<evidence type="ECO:0000259" key="12">
    <source>
        <dbReference type="Pfam" id="PF13229"/>
    </source>
</evidence>
<proteinExistence type="inferred from homology"/>
<keyword evidence="9" id="KW-0238">DNA-binding</keyword>
<accession>A0ABS1VGM8</accession>
<evidence type="ECO:0000256" key="10">
    <source>
        <dbReference type="SAM" id="MobiDB-lite"/>
    </source>
</evidence>
<evidence type="ECO:0000256" key="1">
    <source>
        <dbReference type="ARBA" id="ARBA00001913"/>
    </source>
</evidence>
<dbReference type="SUPFAM" id="SSF88946">
    <property type="entry name" value="Sigma2 domain of RNA polymerase sigma factors"/>
    <property type="match status" value="1"/>
</dbReference>
<dbReference type="InterPro" id="IPR006626">
    <property type="entry name" value="PbH1"/>
</dbReference>
<evidence type="ECO:0000259" key="11">
    <source>
        <dbReference type="Pfam" id="PF04542"/>
    </source>
</evidence>
<dbReference type="RefSeq" id="WP_202989821.1">
    <property type="nucleotide sequence ID" value="NZ_JAENHO010000001.1"/>
</dbReference>
<dbReference type="PANTHER" id="PTHR40088">
    <property type="entry name" value="PECTATE LYASE (EUROFUNG)"/>
    <property type="match status" value="1"/>
</dbReference>
<keyword evidence="4" id="KW-0479">Metal-binding</keyword>
<dbReference type="EMBL" id="JAENHO010000001">
    <property type="protein sequence ID" value="MBL7253470.1"/>
    <property type="molecule type" value="Genomic_DNA"/>
</dbReference>
<feature type="domain" description="Right handed beta helix" evidence="12">
    <location>
        <begin position="417"/>
        <end position="566"/>
    </location>
</feature>
<dbReference type="InterPro" id="IPR014284">
    <property type="entry name" value="RNA_pol_sigma-70_dom"/>
</dbReference>
<keyword evidence="9" id="KW-0805">Transcription regulation</keyword>